<dbReference type="PANTHER" id="PTHR22974">
    <property type="entry name" value="MIXED LINEAGE PROTEIN KINASE"/>
    <property type="match status" value="1"/>
</dbReference>
<comment type="caution">
    <text evidence="8">The sequence shown here is derived from an EMBL/GenBank/DDBJ whole genome shotgun (WGS) entry which is preliminary data.</text>
</comment>
<dbReference type="AlphaFoldDB" id="A0A9W8G5Y5"/>
<dbReference type="PROSITE" id="PS00108">
    <property type="entry name" value="PROTEIN_KINASE_ST"/>
    <property type="match status" value="1"/>
</dbReference>
<dbReference type="OrthoDB" id="20524at2759"/>
<feature type="region of interest" description="Disordered" evidence="6">
    <location>
        <begin position="475"/>
        <end position="507"/>
    </location>
</feature>
<dbReference type="GO" id="GO:0000776">
    <property type="term" value="C:kinetochore"/>
    <property type="evidence" value="ECO:0007669"/>
    <property type="project" value="TreeGrafter"/>
</dbReference>
<dbReference type="GO" id="GO:0005524">
    <property type="term" value="F:ATP binding"/>
    <property type="evidence" value="ECO:0007669"/>
    <property type="project" value="UniProtKB-KW"/>
</dbReference>
<keyword evidence="2 8" id="KW-0808">Transferase</keyword>
<sequence length="887" mass="96704">MSLYGYHAVNESEELRPSQTLYPSAGSTKRATTLFDMDDIDDMSDLENMNFSQFSRPTGSQQAEGYHLARKETKGKRSVRSLSFNLAEAESPPVGSVEMNDRDATKYHTPAPRESHLRSETTTRVKFSPDDPDNPHTGMAMATTGKASTETPAFKHPSGTQGSTVTTRWKQRGRLGRLGLAKPRRNGPVSDEHTGQMEASPPGILDFFSGDADSKPLFASLARSPKQHGPTGADSEGSQRRSPFAADDSVDYTVRQRSGVDPFDAAGQLAADNSDVSMASNPRSPSPDAPASRGSLSGSASRSHRDVAKEPVQDARQAVSPLLGGRGAASMEALSQQAMSPGQAARHSSPRLHASPVRRPASFLSTPQMPVPQEKRVPESAADISTRFQQYERRMNDSSPYRPPPRAGSGVEPDMEPVVADQDARHQPKAQSARMAERPAPRDMGYASPRLSGRRTGTESNNFEALRKSSMLAAAGDGEEPQPQPQPQPQTQTQPQQVERAAAGDSSVQQYVVGTKAEAPAQAADTKRVLTVNGRVYQKLSITGRGGSSKVYKALSAKHEVFAIKRVSFARADVAAIEGYMNEILLLRRFAGNAHIIQLFDAEISKERGVLHMVMECGETDLASVLKRQGERPLGLNTLRVYWEQMLRAVLTIHDARVVHADLKPANYLLVRGALKLIDFGIAKAIGNDTTNIHRENQIGTVNYMSPEAIQETNTEGRRLMKLGRASDIWSLGIILYQMCYGRTPFAQLALFKKLASIPDPTFAIPFPPFMAGSQQTGALDPNATPGDTNSDGSAKTRVPPELLRAMHMCLQRDPARRAGIPELLREPLLCPVSLEHALPRAMAQMLDLLKRSPQVLDQWGVSDAQNDRILASLARTLHEQEQSLLK</sequence>
<evidence type="ECO:0000256" key="1">
    <source>
        <dbReference type="ARBA" id="ARBA00022527"/>
    </source>
</evidence>
<gene>
    <name evidence="8" type="primary">MPS1</name>
    <name evidence="8" type="ORF">GGI25_003852</name>
</gene>
<dbReference type="Pfam" id="PF00069">
    <property type="entry name" value="Pkinase"/>
    <property type="match status" value="1"/>
</dbReference>
<feature type="compositionally biased region" description="Polar residues" evidence="6">
    <location>
        <begin position="158"/>
        <end position="168"/>
    </location>
</feature>
<dbReference type="GO" id="GO:0098813">
    <property type="term" value="P:nuclear chromosome segregation"/>
    <property type="evidence" value="ECO:0007669"/>
    <property type="project" value="UniProtKB-ARBA"/>
</dbReference>
<dbReference type="FunFam" id="3.30.200.20:FF:000131">
    <property type="entry name" value="Dual specificity protein kinase TTK"/>
    <property type="match status" value="1"/>
</dbReference>
<feature type="region of interest" description="Disordered" evidence="6">
    <location>
        <begin position="775"/>
        <end position="797"/>
    </location>
</feature>
<evidence type="ECO:0000313" key="8">
    <source>
        <dbReference type="EMBL" id="KAJ2675758.1"/>
    </source>
</evidence>
<dbReference type="GO" id="GO:0034501">
    <property type="term" value="P:protein localization to kinetochore"/>
    <property type="evidence" value="ECO:0007669"/>
    <property type="project" value="TreeGrafter"/>
</dbReference>
<dbReference type="GO" id="GO:0005634">
    <property type="term" value="C:nucleus"/>
    <property type="evidence" value="ECO:0007669"/>
    <property type="project" value="TreeGrafter"/>
</dbReference>
<dbReference type="InterPro" id="IPR027084">
    <property type="entry name" value="Mps1_cat"/>
</dbReference>
<dbReference type="Gene3D" id="3.30.200.20">
    <property type="entry name" value="Phosphorylase Kinase, domain 1"/>
    <property type="match status" value="1"/>
</dbReference>
<reference evidence="8" key="1">
    <citation type="submission" date="2022-07" db="EMBL/GenBank/DDBJ databases">
        <title>Phylogenomic reconstructions and comparative analyses of Kickxellomycotina fungi.</title>
        <authorList>
            <person name="Reynolds N.K."/>
            <person name="Stajich J.E."/>
            <person name="Barry K."/>
            <person name="Grigoriev I.V."/>
            <person name="Crous P."/>
            <person name="Smith M.E."/>
        </authorList>
    </citation>
    <scope>NUCLEOTIDE SEQUENCE</scope>
    <source>
        <strain evidence="8">NRRL 3115</strain>
    </source>
</reference>
<evidence type="ECO:0000259" key="7">
    <source>
        <dbReference type="PROSITE" id="PS50011"/>
    </source>
</evidence>
<dbReference type="SUPFAM" id="SSF56112">
    <property type="entry name" value="Protein kinase-like (PK-like)"/>
    <property type="match status" value="1"/>
</dbReference>
<dbReference type="InterPro" id="IPR000719">
    <property type="entry name" value="Prot_kinase_dom"/>
</dbReference>
<dbReference type="EMBL" id="JANBTW010000045">
    <property type="protein sequence ID" value="KAJ2675758.1"/>
    <property type="molecule type" value="Genomic_DNA"/>
</dbReference>
<dbReference type="InterPro" id="IPR011009">
    <property type="entry name" value="Kinase-like_dom_sf"/>
</dbReference>
<dbReference type="GO" id="GO:0033316">
    <property type="term" value="P:meiotic spindle assembly checkpoint signaling"/>
    <property type="evidence" value="ECO:0007669"/>
    <property type="project" value="TreeGrafter"/>
</dbReference>
<dbReference type="FunFam" id="1.10.510.10:FF:000224">
    <property type="entry name" value="serine/threonine-protein kinase mph1 isoform X1"/>
    <property type="match status" value="1"/>
</dbReference>
<evidence type="ECO:0000256" key="5">
    <source>
        <dbReference type="ARBA" id="ARBA00022840"/>
    </source>
</evidence>
<dbReference type="EC" id="2.7.12.1" evidence="8"/>
<feature type="region of interest" description="Disordered" evidence="6">
    <location>
        <begin position="107"/>
        <end position="462"/>
    </location>
</feature>
<accession>A0A9W8G5Y5</accession>
<dbReference type="SMART" id="SM00220">
    <property type="entry name" value="S_TKc"/>
    <property type="match status" value="1"/>
</dbReference>
<organism evidence="8 9">
    <name type="scientific">Coemansia spiralis</name>
    <dbReference type="NCBI Taxonomy" id="417178"/>
    <lineage>
        <taxon>Eukaryota</taxon>
        <taxon>Fungi</taxon>
        <taxon>Fungi incertae sedis</taxon>
        <taxon>Zoopagomycota</taxon>
        <taxon>Kickxellomycotina</taxon>
        <taxon>Kickxellomycetes</taxon>
        <taxon>Kickxellales</taxon>
        <taxon>Kickxellaceae</taxon>
        <taxon>Coemansia</taxon>
    </lineage>
</organism>
<feature type="compositionally biased region" description="Low complexity" evidence="6">
    <location>
        <begin position="289"/>
        <end position="301"/>
    </location>
</feature>
<dbReference type="GO" id="GO:0004712">
    <property type="term" value="F:protein serine/threonine/tyrosine kinase activity"/>
    <property type="evidence" value="ECO:0007669"/>
    <property type="project" value="UniProtKB-EC"/>
</dbReference>
<keyword evidence="3" id="KW-0547">Nucleotide-binding</keyword>
<feature type="compositionally biased region" description="Basic and acidic residues" evidence="6">
    <location>
        <begin position="303"/>
        <end position="313"/>
    </location>
</feature>
<feature type="domain" description="Protein kinase" evidence="7">
    <location>
        <begin position="537"/>
        <end position="830"/>
    </location>
</feature>
<evidence type="ECO:0000256" key="2">
    <source>
        <dbReference type="ARBA" id="ARBA00022679"/>
    </source>
</evidence>
<dbReference type="GO" id="GO:0004674">
    <property type="term" value="F:protein serine/threonine kinase activity"/>
    <property type="evidence" value="ECO:0007669"/>
    <property type="project" value="UniProtKB-KW"/>
</dbReference>
<protein>
    <submittedName>
        <fullName evidence="8">Dual-specificity kinase, spindle pole body (SPB) duplication and spindle checkpoint function</fullName>
        <ecNumber evidence="8">2.7.12.1</ecNumber>
    </submittedName>
</protein>
<dbReference type="Gene3D" id="1.10.510.10">
    <property type="entry name" value="Transferase(Phosphotransferase) domain 1"/>
    <property type="match status" value="1"/>
</dbReference>
<dbReference type="PROSITE" id="PS50011">
    <property type="entry name" value="PROTEIN_KINASE_DOM"/>
    <property type="match status" value="1"/>
</dbReference>
<evidence type="ECO:0000313" key="9">
    <source>
        <dbReference type="Proteomes" id="UP001151518"/>
    </source>
</evidence>
<dbReference type="GO" id="GO:0007094">
    <property type="term" value="P:mitotic spindle assembly checkpoint signaling"/>
    <property type="evidence" value="ECO:0007669"/>
    <property type="project" value="TreeGrafter"/>
</dbReference>
<dbReference type="Proteomes" id="UP001151518">
    <property type="component" value="Unassembled WGS sequence"/>
</dbReference>
<evidence type="ECO:0000256" key="3">
    <source>
        <dbReference type="ARBA" id="ARBA00022741"/>
    </source>
</evidence>
<feature type="compositionally biased region" description="Basic and acidic residues" evidence="6">
    <location>
        <begin position="107"/>
        <end position="129"/>
    </location>
</feature>
<proteinExistence type="predicted"/>
<evidence type="ECO:0000256" key="4">
    <source>
        <dbReference type="ARBA" id="ARBA00022777"/>
    </source>
</evidence>
<dbReference type="InterPro" id="IPR008271">
    <property type="entry name" value="Ser/Thr_kinase_AS"/>
</dbReference>
<evidence type="ECO:0000256" key="6">
    <source>
        <dbReference type="SAM" id="MobiDB-lite"/>
    </source>
</evidence>
<dbReference type="CDD" id="cd14131">
    <property type="entry name" value="PKc_Mps1"/>
    <property type="match status" value="1"/>
</dbReference>
<name>A0A9W8G5Y5_9FUNG</name>
<keyword evidence="1" id="KW-0723">Serine/threonine-protein kinase</keyword>
<dbReference type="PANTHER" id="PTHR22974:SF21">
    <property type="entry name" value="DUAL SPECIFICITY PROTEIN KINASE TTK"/>
    <property type="match status" value="1"/>
</dbReference>
<keyword evidence="4 8" id="KW-0418">Kinase</keyword>
<keyword evidence="5" id="KW-0067">ATP-binding</keyword>